<accession>A0A6V8N7S2</accession>
<protein>
    <recommendedName>
        <fullName evidence="7">Endolytic murein transglycosylase</fullName>
        <ecNumber evidence="7">4.2.2.29</ecNumber>
    </recommendedName>
    <alternativeName>
        <fullName evidence="7">Peptidoglycan lytic transglycosylase</fullName>
    </alternativeName>
    <alternativeName>
        <fullName evidence="7">Peptidoglycan polymerization terminase</fullName>
    </alternativeName>
</protein>
<reference evidence="9" key="1">
    <citation type="submission" date="2020-06" db="EMBL/GenBank/DDBJ databases">
        <title>Draft genomic sequecing of Geomonas sp. Red745.</title>
        <authorList>
            <person name="Itoh H."/>
            <person name="Xu Z.X."/>
            <person name="Ushijima N."/>
            <person name="Masuda Y."/>
            <person name="Shiratori Y."/>
            <person name="Senoo K."/>
        </authorList>
    </citation>
    <scope>NUCLEOTIDE SEQUENCE [LARGE SCALE GENOMIC DNA]</scope>
    <source>
        <strain evidence="9">Red745</strain>
    </source>
</reference>
<comment type="similarity">
    <text evidence="7">Belongs to the transglycosylase MltG family.</text>
</comment>
<keyword evidence="1 7" id="KW-1003">Cell membrane</keyword>
<evidence type="ECO:0000256" key="4">
    <source>
        <dbReference type="ARBA" id="ARBA00023136"/>
    </source>
</evidence>
<evidence type="ECO:0000256" key="5">
    <source>
        <dbReference type="ARBA" id="ARBA00023239"/>
    </source>
</evidence>
<dbReference type="GO" id="GO:0071555">
    <property type="term" value="P:cell wall organization"/>
    <property type="evidence" value="ECO:0007669"/>
    <property type="project" value="UniProtKB-KW"/>
</dbReference>
<dbReference type="GO" id="GO:0008932">
    <property type="term" value="F:lytic endotransglycosylase activity"/>
    <property type="evidence" value="ECO:0007669"/>
    <property type="project" value="UniProtKB-UniRule"/>
</dbReference>
<keyword evidence="2 7" id="KW-0812">Transmembrane</keyword>
<evidence type="ECO:0000256" key="3">
    <source>
        <dbReference type="ARBA" id="ARBA00022989"/>
    </source>
</evidence>
<dbReference type="Gene3D" id="3.30.1490.480">
    <property type="entry name" value="Endolytic murein transglycosylase"/>
    <property type="match status" value="1"/>
</dbReference>
<dbReference type="InterPro" id="IPR003770">
    <property type="entry name" value="MLTG-like"/>
</dbReference>
<evidence type="ECO:0000313" key="8">
    <source>
        <dbReference type="EMBL" id="GFO68430.1"/>
    </source>
</evidence>
<keyword evidence="5 7" id="KW-0456">Lyase</keyword>
<dbReference type="EMBL" id="BLXZ01000003">
    <property type="protein sequence ID" value="GFO68430.1"/>
    <property type="molecule type" value="Genomic_DNA"/>
</dbReference>
<dbReference type="GO" id="GO:0005886">
    <property type="term" value="C:plasma membrane"/>
    <property type="evidence" value="ECO:0007669"/>
    <property type="project" value="UniProtKB-UniRule"/>
</dbReference>
<sequence length="322" mass="35479">MIPLGRFYLFIQAPAGNGKKVEIVELAKGSSLRSFAGVLESRGIVSSARLFALYARVRGGDARIKAGYYQFSDGMRPSQILDKMLAGDVYQRVFALPPGYSMYQVAEILEKHAIFRKEAFLEACRDRALLDQLGIAAPSVEGYLFPGSYNILPGRTEREVVREMVERQLKVLKGYQARAEKAGLPLAKLLTLASMVEKEAIRAEEKPTIAAVFQNRLRLRMRLQSDPTALYGIRAFAGKVSRQDILKPTPYNTYLIPGLPPGPIGNPASDTLEAVLNHPTVPYLYFVARGDGSHQFSSDLTAHNAAVRKFLRSSSTVSAEAP</sequence>
<dbReference type="EC" id="4.2.2.29" evidence="7"/>
<proteinExistence type="inferred from homology"/>
<gene>
    <name evidence="8" type="primary">yceG</name>
    <name evidence="7" type="synonym">mltG</name>
    <name evidence="8" type="ORF">GMLC_20090</name>
</gene>
<dbReference type="PANTHER" id="PTHR30518:SF2">
    <property type="entry name" value="ENDOLYTIC MUREIN TRANSGLYCOSYLASE"/>
    <property type="match status" value="1"/>
</dbReference>
<keyword evidence="6 7" id="KW-0961">Cell wall biogenesis/degradation</keyword>
<dbReference type="AlphaFoldDB" id="A0A6V8N7S2"/>
<evidence type="ECO:0000256" key="1">
    <source>
        <dbReference type="ARBA" id="ARBA00022475"/>
    </source>
</evidence>
<dbReference type="CDD" id="cd08010">
    <property type="entry name" value="MltG_like"/>
    <property type="match status" value="1"/>
</dbReference>
<evidence type="ECO:0000313" key="9">
    <source>
        <dbReference type="Proteomes" id="UP000587586"/>
    </source>
</evidence>
<keyword evidence="3 7" id="KW-1133">Transmembrane helix</keyword>
<organism evidence="8 9">
    <name type="scientific">Geomonas limicola</name>
    <dbReference type="NCBI Taxonomy" id="2740186"/>
    <lineage>
        <taxon>Bacteria</taxon>
        <taxon>Pseudomonadati</taxon>
        <taxon>Thermodesulfobacteriota</taxon>
        <taxon>Desulfuromonadia</taxon>
        <taxon>Geobacterales</taxon>
        <taxon>Geobacteraceae</taxon>
        <taxon>Geomonas</taxon>
    </lineage>
</organism>
<evidence type="ECO:0000256" key="7">
    <source>
        <dbReference type="HAMAP-Rule" id="MF_02065"/>
    </source>
</evidence>
<keyword evidence="9" id="KW-1185">Reference proteome</keyword>
<dbReference type="GO" id="GO:0009252">
    <property type="term" value="P:peptidoglycan biosynthetic process"/>
    <property type="evidence" value="ECO:0007669"/>
    <property type="project" value="UniProtKB-UniRule"/>
</dbReference>
<evidence type="ECO:0000256" key="2">
    <source>
        <dbReference type="ARBA" id="ARBA00022692"/>
    </source>
</evidence>
<keyword evidence="4 7" id="KW-0472">Membrane</keyword>
<dbReference type="HAMAP" id="MF_02065">
    <property type="entry name" value="MltG"/>
    <property type="match status" value="1"/>
</dbReference>
<dbReference type="PANTHER" id="PTHR30518">
    <property type="entry name" value="ENDOLYTIC MUREIN TRANSGLYCOSYLASE"/>
    <property type="match status" value="1"/>
</dbReference>
<feature type="site" description="Important for catalytic activity" evidence="7">
    <location>
        <position position="199"/>
    </location>
</feature>
<dbReference type="Pfam" id="PF02618">
    <property type="entry name" value="YceG"/>
    <property type="match status" value="1"/>
</dbReference>
<comment type="function">
    <text evidence="7">Functions as a peptidoglycan terminase that cleaves nascent peptidoglycan strands endolytically to terminate their elongation.</text>
</comment>
<name>A0A6V8N7S2_9BACT</name>
<comment type="caution">
    <text evidence="8">The sequence shown here is derived from an EMBL/GenBank/DDBJ whole genome shotgun (WGS) entry which is preliminary data.</text>
</comment>
<comment type="catalytic activity">
    <reaction evidence="7">
        <text>a peptidoglycan chain = a peptidoglycan chain with N-acetyl-1,6-anhydromuramyl-[peptide] at the reducing end + a peptidoglycan chain with N-acetylglucosamine at the non-reducing end.</text>
        <dbReference type="EC" id="4.2.2.29"/>
    </reaction>
</comment>
<dbReference type="Proteomes" id="UP000587586">
    <property type="component" value="Unassembled WGS sequence"/>
</dbReference>
<dbReference type="NCBIfam" id="TIGR00247">
    <property type="entry name" value="endolytic transglycosylase MltG"/>
    <property type="match status" value="1"/>
</dbReference>
<dbReference type="Gene3D" id="3.30.160.60">
    <property type="entry name" value="Classic Zinc Finger"/>
    <property type="match status" value="1"/>
</dbReference>
<evidence type="ECO:0000256" key="6">
    <source>
        <dbReference type="ARBA" id="ARBA00023316"/>
    </source>
</evidence>